<dbReference type="CDD" id="cd06767">
    <property type="entry name" value="PDZ3_DLG5-like"/>
    <property type="match status" value="1"/>
</dbReference>
<dbReference type="Ensembl" id="ENSSTUT00000067285.1">
    <property type="protein sequence ID" value="ENSSTUP00000063763.1"/>
    <property type="gene ID" value="ENSSTUG00000027118.1"/>
</dbReference>
<dbReference type="FunFam" id="2.30.30.40:FF:000130">
    <property type="entry name" value="Discs large 5, isoform A"/>
    <property type="match status" value="1"/>
</dbReference>
<feature type="domain" description="PDZ" evidence="7">
    <location>
        <begin position="1564"/>
        <end position="1645"/>
    </location>
</feature>
<dbReference type="SMART" id="SM00228">
    <property type="entry name" value="PDZ"/>
    <property type="match status" value="4"/>
</dbReference>
<feature type="region of interest" description="Disordered" evidence="4">
    <location>
        <begin position="1137"/>
        <end position="1200"/>
    </location>
</feature>
<dbReference type="GO" id="GO:0035331">
    <property type="term" value="P:negative regulation of hippo signaling"/>
    <property type="evidence" value="ECO:0007669"/>
    <property type="project" value="TreeGrafter"/>
</dbReference>
<dbReference type="Pfam" id="PF00595">
    <property type="entry name" value="PDZ"/>
    <property type="match status" value="4"/>
</dbReference>
<dbReference type="PANTHER" id="PTHR46360:SF1">
    <property type="entry name" value="DISKS LARGE HOMOLOG 5"/>
    <property type="match status" value="1"/>
</dbReference>
<feature type="region of interest" description="Disordered" evidence="4">
    <location>
        <begin position="104"/>
        <end position="140"/>
    </location>
</feature>
<dbReference type="CDD" id="cd06764">
    <property type="entry name" value="PDZ1_DLG5-like"/>
    <property type="match status" value="1"/>
</dbReference>
<dbReference type="Proteomes" id="UP000472277">
    <property type="component" value="Chromosome 5"/>
</dbReference>
<dbReference type="GeneTree" id="ENSGT00940000155303"/>
<keyword evidence="3" id="KW-0175">Coiled coil</keyword>
<name>A0A674AX17_SALTR</name>
<dbReference type="Pfam" id="PF16610">
    <property type="entry name" value="dbPDZ_assoc"/>
    <property type="match status" value="1"/>
</dbReference>
<feature type="region of interest" description="Disordered" evidence="4">
    <location>
        <begin position="1322"/>
        <end position="1375"/>
    </location>
</feature>
<dbReference type="SMART" id="SM00326">
    <property type="entry name" value="SH3"/>
    <property type="match status" value="1"/>
</dbReference>
<dbReference type="InterPro" id="IPR001315">
    <property type="entry name" value="CARD"/>
</dbReference>
<feature type="domain" description="SH3" evidence="5">
    <location>
        <begin position="1656"/>
        <end position="1724"/>
    </location>
</feature>
<dbReference type="PROSITE" id="PS50106">
    <property type="entry name" value="PDZ"/>
    <property type="match status" value="4"/>
</dbReference>
<feature type="compositionally biased region" description="Low complexity" evidence="4">
    <location>
        <begin position="108"/>
        <end position="125"/>
    </location>
</feature>
<dbReference type="GO" id="GO:0042981">
    <property type="term" value="P:regulation of apoptotic process"/>
    <property type="evidence" value="ECO:0007669"/>
    <property type="project" value="InterPro"/>
</dbReference>
<feature type="coiled-coil region" evidence="3">
    <location>
        <begin position="505"/>
        <end position="665"/>
    </location>
</feature>
<evidence type="ECO:0000259" key="6">
    <source>
        <dbReference type="PROSITE" id="PS50052"/>
    </source>
</evidence>
<dbReference type="InterPro" id="IPR008144">
    <property type="entry name" value="Guanylate_kin-like_dom"/>
</dbReference>
<feature type="domain" description="CARD" evidence="8">
    <location>
        <begin position="1"/>
        <end position="92"/>
    </location>
</feature>
<dbReference type="PANTHER" id="PTHR46360">
    <property type="entry name" value="DISKS LARGE HOMOLOG 5"/>
    <property type="match status" value="1"/>
</dbReference>
<dbReference type="PROSITE" id="PS50002">
    <property type="entry name" value="SH3"/>
    <property type="match status" value="1"/>
</dbReference>
<feature type="domain" description="PDZ" evidence="7">
    <location>
        <begin position="693"/>
        <end position="783"/>
    </location>
</feature>
<evidence type="ECO:0000256" key="1">
    <source>
        <dbReference type="ARBA" id="ARBA00022443"/>
    </source>
</evidence>
<feature type="compositionally biased region" description="Basic and acidic residues" evidence="4">
    <location>
        <begin position="1137"/>
        <end position="1150"/>
    </location>
</feature>
<dbReference type="Gene3D" id="3.40.50.300">
    <property type="entry name" value="P-loop containing nucleotide triphosphate hydrolases"/>
    <property type="match status" value="1"/>
</dbReference>
<dbReference type="PROSITE" id="PS50209">
    <property type="entry name" value="CARD"/>
    <property type="match status" value="1"/>
</dbReference>
<dbReference type="Pfam" id="PF04822">
    <property type="entry name" value="Takusan"/>
    <property type="match status" value="1"/>
</dbReference>
<feature type="compositionally biased region" description="Low complexity" evidence="4">
    <location>
        <begin position="1066"/>
        <end position="1082"/>
    </location>
</feature>
<feature type="compositionally biased region" description="Low complexity" evidence="4">
    <location>
        <begin position="1365"/>
        <end position="1375"/>
    </location>
</feature>
<feature type="compositionally biased region" description="Polar residues" evidence="4">
    <location>
        <begin position="1489"/>
        <end position="1524"/>
    </location>
</feature>
<dbReference type="InterPro" id="IPR035537">
    <property type="entry name" value="DLG5_SH3"/>
</dbReference>
<dbReference type="PROSITE" id="PS50052">
    <property type="entry name" value="GUANYLATE_KINASE_2"/>
    <property type="match status" value="1"/>
</dbReference>
<feature type="region of interest" description="Disordered" evidence="4">
    <location>
        <begin position="1023"/>
        <end position="1111"/>
    </location>
</feature>
<evidence type="ECO:0000256" key="4">
    <source>
        <dbReference type="SAM" id="MobiDB-lite"/>
    </source>
</evidence>
<sequence>MEPKHKELLDQCHQNLLDSITDADRLIELLILSGTLSQLDRFELDQNCSSSAEKVDQLLKMLVNKESDHFLELCVALEKTYPELYSALFTNGGGPVDHSSGSTYSVLSTMPSDSESSSSLSSVASSPPPALNDNRPAGDNLDTILSQLRQVTRERDELRKRLALATPGTTFDDCRPNSKASHDYERLKNQCMRAMADLQSLQNQHTKTLKRCEEAVKEADFYHILHSRVLGDQSQLKEELEVLRRDNTQLVREHNHLKQSCEELRRLHSDDQKEVADMRLQQQEVMRENGSSEVLNKLYDTAMDKLEGVRKEYDSLSKRYGEKVANHNTDLSRLEQAEEENRRLQKQMDTLLKQRDKAIHYQQQCSTSMRRFDSVQQELDKSSGQNKVLQREMERLQSEVMRCKNFQLKAVKDCEKYKEERDSVFNEYRLIMSERDQVIKELEKLQTALEAAEARLKNTSSERMVASEETEALRQELNSSLVDRDRAICERNELLEKYCHEVKDKAEAQKELSQACKDIETVREERDVARKERTEAIIQKEQLLREYYQARQKQDSATLDIERVNKEMEVLRKQYEAMSQELKEATQEAEVAKCRRDWAFQERDKIVAERESIRTLCDNLRRERDRAVSDLADALRNLDDMRKQKNDSSRELKELKEKMESQLDKEARFCQLMAHSSHDSAIDTDSLEWETEVVEFEKDRDDMDLRALGFDIAEGVNDPYLPGDCGIFVTRVDRGSIADGRLRVNDWLLKLNDVDLTNKDRKQVVNAVLNGGGLINMVVRRRKSLGGRLVTPIHINLIGHKDSGIGLESGVFVTALVQGSPAAREGSLTVGDRLIAINGIALDNKSVTECETLLRNCRDSLSLSLMKFFPHSSSGQSIFESLRESSSNGRLSEVLSRNSLKHNSSTQTDIFCPDTGVGGSNVNIPGERRKGGAGEPEEGMGVYGDIRKPFSMGSLHSTSLRPSSDLGLGPPGRYGPSAFQECCSGSPYTTLERKQSGGTWPKVILGGMSVAVDTTTAMTPTQLSIFKSPKQRKSIFNPDSFKPRPETAPQSSKMEYLSPSQLVVHSPQPSKTESLSSSSTATPTPPTPPTRNDSFKFKHKQQSSSASDCTLTSDCTNGNHYFLDGKVLTQRKSCDEDIGRTRGEEPEVKRPRPKSAPALRRRMTPQSITLPSFQSYSNDDHSPEPREMLRSSPNRSHRQSVGFVPTVYNGTLPANSARHGLAPCPAVTAVMRNPVYTVRSHRVQTNNCPSVSSQICQHQHNNQHHSPQHQGRLSLDLSQKRPAADYSSSSSRSSSTSHGTNSLPSSARLGWSSNVQYRTERIKIPSTPRYPRSMLGSDRGSLSHSECSSPSLITPPHSPLNLETSSFASSQSQSSISTLPRISVSPVQIGERRKDRPYLEEPRNVIVHKGAEPLGISIVGGENGGIFVSKVTGGSIAHQAGLEYGDQLLEYNGINLRNATEQQARLIIGQQCDTITIMAQYNPHMYQLGNPSRSSSGLEPVSSQFTPQGSGATTPDSHSTIDTLSEQDEGTLTPSSKQTTPTTSPHSFIRVSSEGSRKVCEPRVVTVRRAQGAELGLGLCGGNLRGVYVKSLEEDSPARGPEGLQPGDLILEYGSVNMKNKTVEEMYVEMLKPAETVSLRVQQRPDDFNMVKDTPGDGFYIRALYERTAEAELDLSFQKDDILYVDDTLPKGSFGSWMVWQLDENAQRIQRGQIPSKYMMDQEFYRRHSMTELKDDKDSKSLSAAARRSFFRRKNKHKRSSSKDGKELVAQDAISTDSIPFLEDCVSLAYQRVQKVVCVSSRPVVILGPLSDPVKDMLVKESPGKFCRCVLEVMKASQQAIERGVKDCLFIDYKRRSGHFDVTTVASIKEITEKDCHCLLDIAPHAIERLHSVHIYPIVIFIRYKNAKQIKEQKDPVYLRDKVSQKHSKEQFEVAQKIEQEYSTFFTGIVQGGTLPYICTQIITIVDQEQSKVLWTPLGCP</sequence>
<feature type="compositionally biased region" description="Low complexity" evidence="4">
    <location>
        <begin position="1342"/>
        <end position="1351"/>
    </location>
</feature>
<evidence type="ECO:0000259" key="5">
    <source>
        <dbReference type="PROSITE" id="PS50002"/>
    </source>
</evidence>
<dbReference type="SUPFAM" id="SSF52540">
    <property type="entry name" value="P-loop containing nucleoside triphosphate hydrolases"/>
    <property type="match status" value="1"/>
</dbReference>
<dbReference type="SUPFAM" id="SSF47986">
    <property type="entry name" value="DEATH domain"/>
    <property type="match status" value="1"/>
</dbReference>
<feature type="domain" description="Guanylate kinase-like" evidence="6">
    <location>
        <begin position="1801"/>
        <end position="1967"/>
    </location>
</feature>
<dbReference type="InterPro" id="IPR006907">
    <property type="entry name" value="DLG5_N"/>
</dbReference>
<evidence type="ECO:0000256" key="2">
    <source>
        <dbReference type="PROSITE-ProRule" id="PRU00192"/>
    </source>
</evidence>
<feature type="coiled-coil region" evidence="3">
    <location>
        <begin position="141"/>
        <end position="267"/>
    </location>
</feature>
<feature type="compositionally biased region" description="Polar residues" evidence="4">
    <location>
        <begin position="1048"/>
        <end position="1063"/>
    </location>
</feature>
<dbReference type="SUPFAM" id="SSF50044">
    <property type="entry name" value="SH3-domain"/>
    <property type="match status" value="1"/>
</dbReference>
<feature type="domain" description="PDZ" evidence="7">
    <location>
        <begin position="778"/>
        <end position="869"/>
    </location>
</feature>
<organism evidence="9 10">
    <name type="scientific">Salmo trutta</name>
    <name type="common">Brown trout</name>
    <dbReference type="NCBI Taxonomy" id="8032"/>
    <lineage>
        <taxon>Eukaryota</taxon>
        <taxon>Metazoa</taxon>
        <taxon>Chordata</taxon>
        <taxon>Craniata</taxon>
        <taxon>Vertebrata</taxon>
        <taxon>Euteleostomi</taxon>
        <taxon>Actinopterygii</taxon>
        <taxon>Neopterygii</taxon>
        <taxon>Teleostei</taxon>
        <taxon>Protacanthopterygii</taxon>
        <taxon>Salmoniformes</taxon>
        <taxon>Salmonidae</taxon>
        <taxon>Salmoninae</taxon>
        <taxon>Salmo</taxon>
    </lineage>
</organism>
<evidence type="ECO:0000313" key="9">
    <source>
        <dbReference type="Ensembl" id="ENSSTUP00000063763.1"/>
    </source>
</evidence>
<reference evidence="9" key="2">
    <citation type="submission" date="2025-09" db="UniProtKB">
        <authorList>
            <consortium name="Ensembl"/>
        </authorList>
    </citation>
    <scope>IDENTIFICATION</scope>
</reference>
<dbReference type="FunFam" id="2.30.42.10:FF:000152">
    <property type="entry name" value="disks large homolog 5 isoform X1"/>
    <property type="match status" value="1"/>
</dbReference>
<keyword evidence="10" id="KW-1185">Reference proteome</keyword>
<feature type="region of interest" description="Disordered" evidence="4">
    <location>
        <begin position="906"/>
        <end position="938"/>
    </location>
</feature>
<dbReference type="InterPro" id="IPR036028">
    <property type="entry name" value="SH3-like_dom_sf"/>
</dbReference>
<feature type="coiled-coil region" evidence="3">
    <location>
        <begin position="299"/>
        <end position="406"/>
    </location>
</feature>
<evidence type="ECO:0000259" key="8">
    <source>
        <dbReference type="PROSITE" id="PS50209"/>
    </source>
</evidence>
<proteinExistence type="predicted"/>
<reference evidence="9" key="1">
    <citation type="submission" date="2025-08" db="UniProtKB">
        <authorList>
            <consortium name="Ensembl"/>
        </authorList>
    </citation>
    <scope>IDENTIFICATION</scope>
</reference>
<dbReference type="InterPro" id="IPR036034">
    <property type="entry name" value="PDZ_sf"/>
</dbReference>
<keyword evidence="1 2" id="KW-0728">SH3 domain</keyword>
<dbReference type="CDD" id="cd01671">
    <property type="entry name" value="CARD"/>
    <property type="match status" value="1"/>
</dbReference>
<feature type="region of interest" description="Disordered" evidence="4">
    <location>
        <begin position="1254"/>
        <end position="1308"/>
    </location>
</feature>
<evidence type="ECO:0000259" key="7">
    <source>
        <dbReference type="PROSITE" id="PS50106"/>
    </source>
</evidence>
<dbReference type="SMART" id="SM00072">
    <property type="entry name" value="GuKc"/>
    <property type="match status" value="1"/>
</dbReference>
<dbReference type="Pfam" id="PF00625">
    <property type="entry name" value="Guanylate_kin"/>
    <property type="match status" value="1"/>
</dbReference>
<feature type="coiled-coil region" evidence="3">
    <location>
        <begin position="435"/>
        <end position="476"/>
    </location>
</feature>
<dbReference type="InterPro" id="IPR011029">
    <property type="entry name" value="DEATH-like_dom_sf"/>
</dbReference>
<dbReference type="Gene3D" id="1.10.533.10">
    <property type="entry name" value="Death Domain, Fas"/>
    <property type="match status" value="1"/>
</dbReference>
<dbReference type="InterPro" id="IPR053004">
    <property type="entry name" value="MAGUK_Signaling_Regulators"/>
</dbReference>
<dbReference type="Gene3D" id="2.30.30.40">
    <property type="entry name" value="SH3 Domains"/>
    <property type="match status" value="1"/>
</dbReference>
<dbReference type="SUPFAM" id="SSF50156">
    <property type="entry name" value="PDZ domain-like"/>
    <property type="match status" value="4"/>
</dbReference>
<feature type="region of interest" description="Disordered" evidence="4">
    <location>
        <begin position="1488"/>
        <end position="1554"/>
    </location>
</feature>
<feature type="compositionally biased region" description="Low complexity" evidence="4">
    <location>
        <begin position="1531"/>
        <end position="1545"/>
    </location>
</feature>
<feature type="compositionally biased region" description="Basic and acidic residues" evidence="4">
    <location>
        <begin position="1178"/>
        <end position="1189"/>
    </location>
</feature>
<feature type="domain" description="PDZ" evidence="7">
    <location>
        <begin position="1404"/>
        <end position="1483"/>
    </location>
</feature>
<dbReference type="GO" id="GO:0005886">
    <property type="term" value="C:plasma membrane"/>
    <property type="evidence" value="ECO:0007669"/>
    <property type="project" value="TreeGrafter"/>
</dbReference>
<accession>A0A674AX17</accession>
<dbReference type="InterPro" id="IPR027417">
    <property type="entry name" value="P-loop_NTPase"/>
</dbReference>
<evidence type="ECO:0000256" key="3">
    <source>
        <dbReference type="SAM" id="Coils"/>
    </source>
</evidence>
<dbReference type="InterPro" id="IPR001478">
    <property type="entry name" value="PDZ"/>
</dbReference>
<feature type="compositionally biased region" description="Low complexity" evidence="4">
    <location>
        <begin position="1287"/>
        <end position="1306"/>
    </location>
</feature>
<protein>
    <submittedName>
        <fullName evidence="9">Discs, large homolog 5a (Drosophila)</fullName>
    </submittedName>
</protein>
<gene>
    <name evidence="9" type="primary">DLG5</name>
    <name evidence="9" type="synonym">LOC115193574</name>
</gene>
<dbReference type="CDD" id="cd06765">
    <property type="entry name" value="PDZ2_DLG5-like"/>
    <property type="match status" value="1"/>
</dbReference>
<dbReference type="InterPro" id="IPR001452">
    <property type="entry name" value="SH3_domain"/>
</dbReference>
<dbReference type="InterPro" id="IPR008145">
    <property type="entry name" value="GK/Ca_channel_bsu"/>
</dbReference>
<evidence type="ECO:0000313" key="10">
    <source>
        <dbReference type="Proteomes" id="UP000472277"/>
    </source>
</evidence>
<dbReference type="CDD" id="cd11860">
    <property type="entry name" value="SH3_DLG5"/>
    <property type="match status" value="1"/>
</dbReference>
<feature type="compositionally biased region" description="Polar residues" evidence="4">
    <location>
        <begin position="1164"/>
        <end position="1177"/>
    </location>
</feature>
<dbReference type="Gene3D" id="2.30.42.10">
    <property type="match status" value="4"/>
</dbReference>